<keyword evidence="4" id="KW-0808">Transferase</keyword>
<feature type="transmembrane region" description="Helical" evidence="14">
    <location>
        <begin position="458"/>
        <end position="480"/>
    </location>
</feature>
<dbReference type="InParanoid" id="A0A2S8SNV1"/>
<organism evidence="16 17">
    <name type="scientific">Abditibacterium utsteinense</name>
    <dbReference type="NCBI Taxonomy" id="1960156"/>
    <lineage>
        <taxon>Bacteria</taxon>
        <taxon>Pseudomonadati</taxon>
        <taxon>Abditibacteriota</taxon>
        <taxon>Abditibacteriia</taxon>
        <taxon>Abditibacteriales</taxon>
        <taxon>Abditibacteriaceae</taxon>
        <taxon>Abditibacterium</taxon>
    </lineage>
</organism>
<evidence type="ECO:0000256" key="4">
    <source>
        <dbReference type="ARBA" id="ARBA00022679"/>
    </source>
</evidence>
<comment type="catalytic activity">
    <reaction evidence="12">
        <text>L-tyrosyl-[protein] + ATP = O-phospho-L-tyrosyl-[protein] + ADP + H(+)</text>
        <dbReference type="Rhea" id="RHEA:10596"/>
        <dbReference type="Rhea" id="RHEA-COMP:10136"/>
        <dbReference type="Rhea" id="RHEA-COMP:20101"/>
        <dbReference type="ChEBI" id="CHEBI:15378"/>
        <dbReference type="ChEBI" id="CHEBI:30616"/>
        <dbReference type="ChEBI" id="CHEBI:46858"/>
        <dbReference type="ChEBI" id="CHEBI:61978"/>
        <dbReference type="ChEBI" id="CHEBI:456216"/>
    </reaction>
</comment>
<comment type="similarity">
    <text evidence="2">Belongs to the etk/wzc family.</text>
</comment>
<feature type="region of interest" description="Disordered" evidence="13">
    <location>
        <begin position="1"/>
        <end position="23"/>
    </location>
</feature>
<evidence type="ECO:0000259" key="15">
    <source>
        <dbReference type="Pfam" id="PF02706"/>
    </source>
</evidence>
<evidence type="ECO:0000313" key="17">
    <source>
        <dbReference type="Proteomes" id="UP000237684"/>
    </source>
</evidence>
<evidence type="ECO:0000256" key="12">
    <source>
        <dbReference type="ARBA" id="ARBA00053015"/>
    </source>
</evidence>
<accession>A0A2S8SNV1</accession>
<evidence type="ECO:0000256" key="14">
    <source>
        <dbReference type="SAM" id="Phobius"/>
    </source>
</evidence>
<dbReference type="EMBL" id="NIGF01000032">
    <property type="protein sequence ID" value="PQV62474.1"/>
    <property type="molecule type" value="Genomic_DNA"/>
</dbReference>
<dbReference type="CDD" id="cd05387">
    <property type="entry name" value="BY-kinase"/>
    <property type="match status" value="1"/>
</dbReference>
<evidence type="ECO:0000256" key="9">
    <source>
        <dbReference type="ARBA" id="ARBA00022989"/>
    </source>
</evidence>
<evidence type="ECO:0000256" key="8">
    <source>
        <dbReference type="ARBA" id="ARBA00022840"/>
    </source>
</evidence>
<dbReference type="InterPro" id="IPR003856">
    <property type="entry name" value="LPS_length_determ_N"/>
</dbReference>
<dbReference type="SUPFAM" id="SSF52540">
    <property type="entry name" value="P-loop containing nucleoside triphosphate hydrolases"/>
    <property type="match status" value="1"/>
</dbReference>
<comment type="subcellular location">
    <subcellularLocation>
        <location evidence="1">Cell membrane</location>
        <topology evidence="1">Multi-pass membrane protein</topology>
    </subcellularLocation>
</comment>
<keyword evidence="3" id="KW-1003">Cell membrane</keyword>
<dbReference type="GO" id="GO:0042802">
    <property type="term" value="F:identical protein binding"/>
    <property type="evidence" value="ECO:0007669"/>
    <property type="project" value="UniProtKB-ARBA"/>
</dbReference>
<evidence type="ECO:0000256" key="1">
    <source>
        <dbReference type="ARBA" id="ARBA00004651"/>
    </source>
</evidence>
<keyword evidence="10 14" id="KW-0472">Membrane</keyword>
<name>A0A2S8SNV1_9BACT</name>
<dbReference type="PANTHER" id="PTHR32309:SF13">
    <property type="entry name" value="FERRIC ENTEROBACTIN TRANSPORT PROTEIN FEPE"/>
    <property type="match status" value="1"/>
</dbReference>
<protein>
    <submittedName>
        <fullName evidence="16">Capsular exopolysaccharide family</fullName>
    </submittedName>
</protein>
<sequence length="753" mass="81617">MNQQPDIPANGAPPLSPGSSRAISAFPEERVSASLPDNSAVYAHDADEESFDWQRLLGIVRRRRKIIGFTLAGVLSLAGIYLVLSPKIYKASADLLINTEQKSSSQGLGSLPAITDLLGATGTRSQDTEVEILRSAVVQDAATALVPNAMRPAVKKNIRVDIQPKRSTDIITVNVQSRDPKLAITYSNAICEAYRLQNQQNNSAQYRETADYVGGQLAMVRKKLDQKRDELRKFKEGSGIVDLPTESQARVARLNELQTAFQGAEADRTAGEAQLKTLRAQAAQMAPAEIAPSTIVVRPVVQQLKQQLTTLETQRAATSQEFMPGAIEVKTLDDQITALRRRLQTEASTEVGTYTRNINPVRQAVMQSISSTLAGVWSAQARAEALRANIVRAQQTVQQLPQREYRLSQLQGDLATYQQTFQSLSDKYQTLLISQKTPIANARVITPADEALKVSPRVASTLVLAVVGGLLLAMVIAVAVDGLDNKIYTEEDAVQATGLPVLTHVPMLGAQSGQQLLIDKADSSILLESFRMLRTQLSFISSYGHLKTLVLTSSQPGEGKSTVSANLAIALALNGKRVVLVDADLRRPRVHTLFGIEKTKGFTSVVANVCSLEEALHQTETEGLQVLPSGPTPPNPSELLDSRAAREIIEQLKATADYVIIDAPPALMLADAQIISSVADGVLLVVSCQEAKRGAVERTCELMGQTGVKIVGMVLNKFTDEQGGYYGYYGYKYGGYSAYLEDKALSKHDNLPS</sequence>
<evidence type="ECO:0000256" key="11">
    <source>
        <dbReference type="ARBA" id="ARBA00023137"/>
    </source>
</evidence>
<dbReference type="NCBIfam" id="TIGR01007">
    <property type="entry name" value="eps_fam"/>
    <property type="match status" value="1"/>
</dbReference>
<dbReference type="GO" id="GO:0005886">
    <property type="term" value="C:plasma membrane"/>
    <property type="evidence" value="ECO:0007669"/>
    <property type="project" value="UniProtKB-SubCell"/>
</dbReference>
<dbReference type="GO" id="GO:0005524">
    <property type="term" value="F:ATP binding"/>
    <property type="evidence" value="ECO:0007669"/>
    <property type="project" value="UniProtKB-KW"/>
</dbReference>
<dbReference type="InterPro" id="IPR050445">
    <property type="entry name" value="Bact_polysacc_biosynth/exp"/>
</dbReference>
<keyword evidence="7" id="KW-0418">Kinase</keyword>
<comment type="caution">
    <text evidence="16">The sequence shown here is derived from an EMBL/GenBank/DDBJ whole genome shotgun (WGS) entry which is preliminary data.</text>
</comment>
<reference evidence="16 17" key="1">
    <citation type="journal article" date="2018" name="Syst. Appl. Microbiol.">
        <title>Abditibacterium utsteinense sp. nov., the first cultivated member of candidate phylum FBP, isolated from ice-free Antarctic soil samples.</title>
        <authorList>
            <person name="Tahon G."/>
            <person name="Tytgat B."/>
            <person name="Lebbe L."/>
            <person name="Carlier A."/>
            <person name="Willems A."/>
        </authorList>
    </citation>
    <scope>NUCLEOTIDE SEQUENCE [LARGE SCALE GENOMIC DNA]</scope>
    <source>
        <strain evidence="16 17">LMG 29911</strain>
    </source>
</reference>
<dbReference type="InterPro" id="IPR033756">
    <property type="entry name" value="YlxH/NBP35"/>
</dbReference>
<keyword evidence="8" id="KW-0067">ATP-binding</keyword>
<dbReference type="InterPro" id="IPR027417">
    <property type="entry name" value="P-loop_NTPase"/>
</dbReference>
<evidence type="ECO:0000313" key="16">
    <source>
        <dbReference type="EMBL" id="PQV62474.1"/>
    </source>
</evidence>
<proteinExistence type="inferred from homology"/>
<evidence type="ECO:0000256" key="6">
    <source>
        <dbReference type="ARBA" id="ARBA00022741"/>
    </source>
</evidence>
<evidence type="ECO:0000256" key="10">
    <source>
        <dbReference type="ARBA" id="ARBA00023136"/>
    </source>
</evidence>
<dbReference type="Proteomes" id="UP000237684">
    <property type="component" value="Unassembled WGS sequence"/>
</dbReference>
<evidence type="ECO:0000256" key="2">
    <source>
        <dbReference type="ARBA" id="ARBA00008883"/>
    </source>
</evidence>
<dbReference type="AlphaFoldDB" id="A0A2S8SNV1"/>
<dbReference type="Pfam" id="PF10609">
    <property type="entry name" value="ParA"/>
    <property type="match status" value="1"/>
</dbReference>
<dbReference type="FunFam" id="3.40.50.300:FF:000527">
    <property type="entry name" value="Tyrosine-protein kinase etk"/>
    <property type="match status" value="1"/>
</dbReference>
<evidence type="ECO:0000256" key="13">
    <source>
        <dbReference type="SAM" id="MobiDB-lite"/>
    </source>
</evidence>
<keyword evidence="9 14" id="KW-1133">Transmembrane helix</keyword>
<dbReference type="GO" id="GO:0004713">
    <property type="term" value="F:protein tyrosine kinase activity"/>
    <property type="evidence" value="ECO:0007669"/>
    <property type="project" value="UniProtKB-KW"/>
</dbReference>
<keyword evidence="11" id="KW-0829">Tyrosine-protein kinase</keyword>
<feature type="transmembrane region" description="Helical" evidence="14">
    <location>
        <begin position="66"/>
        <end position="84"/>
    </location>
</feature>
<dbReference type="Gene3D" id="3.40.50.300">
    <property type="entry name" value="P-loop containing nucleotide triphosphate hydrolases"/>
    <property type="match status" value="1"/>
</dbReference>
<dbReference type="Pfam" id="PF02706">
    <property type="entry name" value="Wzz"/>
    <property type="match status" value="1"/>
</dbReference>
<keyword evidence="17" id="KW-1185">Reference proteome</keyword>
<evidence type="ECO:0000256" key="3">
    <source>
        <dbReference type="ARBA" id="ARBA00022475"/>
    </source>
</evidence>
<dbReference type="PANTHER" id="PTHR32309">
    <property type="entry name" value="TYROSINE-PROTEIN KINASE"/>
    <property type="match status" value="1"/>
</dbReference>
<keyword evidence="5 14" id="KW-0812">Transmembrane</keyword>
<evidence type="ECO:0000256" key="5">
    <source>
        <dbReference type="ARBA" id="ARBA00022692"/>
    </source>
</evidence>
<feature type="domain" description="Polysaccharide chain length determinant N-terminal" evidence="15">
    <location>
        <begin position="50"/>
        <end position="140"/>
    </location>
</feature>
<keyword evidence="6" id="KW-0547">Nucleotide-binding</keyword>
<gene>
    <name evidence="16" type="ORF">B1R32_1323</name>
</gene>
<dbReference type="InterPro" id="IPR005702">
    <property type="entry name" value="Wzc-like_C"/>
</dbReference>
<evidence type="ECO:0000256" key="7">
    <source>
        <dbReference type="ARBA" id="ARBA00022777"/>
    </source>
</evidence>